<feature type="chain" id="PRO_5002874155" evidence="1">
    <location>
        <begin position="25"/>
        <end position="257"/>
    </location>
</feature>
<name>B8I8H9_RUMCH</name>
<evidence type="ECO:0000256" key="1">
    <source>
        <dbReference type="SAM" id="SignalP"/>
    </source>
</evidence>
<feature type="signal peptide" evidence="1">
    <location>
        <begin position="1"/>
        <end position="24"/>
    </location>
</feature>
<gene>
    <name evidence="2" type="ordered locus">Ccel_0835</name>
</gene>
<dbReference type="Proteomes" id="UP000001349">
    <property type="component" value="Chromosome"/>
</dbReference>
<protein>
    <submittedName>
        <fullName evidence="2">Uncharacterized protein</fullName>
    </submittedName>
</protein>
<accession>B8I8H9</accession>
<dbReference type="OrthoDB" id="2086163at2"/>
<dbReference type="KEGG" id="cce:Ccel_0835"/>
<keyword evidence="1" id="KW-0732">Signal</keyword>
<evidence type="ECO:0000313" key="2">
    <source>
        <dbReference type="EMBL" id="ACL75212.1"/>
    </source>
</evidence>
<dbReference type="AlphaFoldDB" id="B8I8H9"/>
<reference evidence="2 3" key="1">
    <citation type="submission" date="2009-01" db="EMBL/GenBank/DDBJ databases">
        <title>Complete sequence of Clostridium cellulolyticum H10.</title>
        <authorList>
            <consortium name="US DOE Joint Genome Institute"/>
            <person name="Lucas S."/>
            <person name="Copeland A."/>
            <person name="Lapidus A."/>
            <person name="Glavina del Rio T."/>
            <person name="Dalin E."/>
            <person name="Tice H."/>
            <person name="Bruce D."/>
            <person name="Goodwin L."/>
            <person name="Pitluck S."/>
            <person name="Chertkov O."/>
            <person name="Saunders E."/>
            <person name="Brettin T."/>
            <person name="Detter J.C."/>
            <person name="Han C."/>
            <person name="Larimer F."/>
            <person name="Land M."/>
            <person name="Hauser L."/>
            <person name="Kyrpides N."/>
            <person name="Ivanova N."/>
            <person name="Zhou J."/>
            <person name="Richardson P."/>
        </authorList>
    </citation>
    <scope>NUCLEOTIDE SEQUENCE [LARGE SCALE GENOMIC DNA]</scope>
    <source>
        <strain evidence="3">ATCC 35319 / DSM 5812 / JCM 6584 / H10</strain>
    </source>
</reference>
<keyword evidence="3" id="KW-1185">Reference proteome</keyword>
<dbReference type="HOGENOM" id="CLU_1080546_0_0_9"/>
<dbReference type="EMBL" id="CP001348">
    <property type="protein sequence ID" value="ACL75212.1"/>
    <property type="molecule type" value="Genomic_DNA"/>
</dbReference>
<sequence precursor="true">MRKKLLSVILTVAVIFSFSTVSFAQGDMAKSSSSINRDTVITKDNVNEILKMFGLDPSTFKQSDTPKEKAALTVGQLEDAIRTINEQLNDSAVNEKTNSGYSSESKISVVKQKVDSSYISEPKVESALSASSTPVIGTVRLSKTTSPTSSYDLKYSTNASFARMDTTPVYKVYTGTNSPNVLLFDKAAPGNKNVLTSVNSVSSTNTSDMVTLNAQVVVSYYLVIGVEGTELSIEKLMSTNTITAKQTWDTSYIPNQF</sequence>
<organism evidence="2 3">
    <name type="scientific">Ruminiclostridium cellulolyticum (strain ATCC 35319 / DSM 5812 / JCM 6584 / H10)</name>
    <name type="common">Clostridium cellulolyticum</name>
    <dbReference type="NCBI Taxonomy" id="394503"/>
    <lineage>
        <taxon>Bacteria</taxon>
        <taxon>Bacillati</taxon>
        <taxon>Bacillota</taxon>
        <taxon>Clostridia</taxon>
        <taxon>Eubacteriales</taxon>
        <taxon>Oscillospiraceae</taxon>
        <taxon>Ruminiclostridium</taxon>
    </lineage>
</organism>
<evidence type="ECO:0000313" key="3">
    <source>
        <dbReference type="Proteomes" id="UP000001349"/>
    </source>
</evidence>
<dbReference type="STRING" id="394503.Ccel_0835"/>
<dbReference type="eggNOG" id="ENOG502ZEKE">
    <property type="taxonomic scope" value="Bacteria"/>
</dbReference>
<dbReference type="RefSeq" id="WP_015924372.1">
    <property type="nucleotide sequence ID" value="NC_011898.1"/>
</dbReference>
<proteinExistence type="predicted"/>